<gene>
    <name evidence="1" type="ORF">CBE89_11240</name>
</gene>
<evidence type="ECO:0000313" key="2">
    <source>
        <dbReference type="Proteomes" id="UP000250197"/>
    </source>
</evidence>
<accession>A0A2Z2J5A4</accession>
<reference evidence="1 2" key="1">
    <citation type="submission" date="2017-05" db="EMBL/GenBank/DDBJ databases">
        <title>Complete genome sequence of Corynebacterium striatum KC-Na-1 isolated from Neophocaena asiaeorientalis in Korea.</title>
        <authorList>
            <person name="Kim J.H."/>
            <person name="Lee K."/>
        </authorList>
    </citation>
    <scope>NUCLEOTIDE SEQUENCE [LARGE SCALE GENOMIC DNA]</scope>
    <source>
        <strain evidence="1 2">KC-Na-01</strain>
    </source>
</reference>
<organism evidence="1 2">
    <name type="scientific">Corynebacterium striatum</name>
    <dbReference type="NCBI Taxonomy" id="43770"/>
    <lineage>
        <taxon>Bacteria</taxon>
        <taxon>Bacillati</taxon>
        <taxon>Actinomycetota</taxon>
        <taxon>Actinomycetes</taxon>
        <taxon>Mycobacteriales</taxon>
        <taxon>Corynebacteriaceae</taxon>
        <taxon>Corynebacterium</taxon>
    </lineage>
</organism>
<dbReference type="Proteomes" id="UP000250197">
    <property type="component" value="Chromosome"/>
</dbReference>
<protein>
    <submittedName>
        <fullName evidence="1">Uncharacterized protein</fullName>
    </submittedName>
</protein>
<proteinExistence type="predicted"/>
<evidence type="ECO:0000313" key="1">
    <source>
        <dbReference type="EMBL" id="ART22004.1"/>
    </source>
</evidence>
<dbReference type="EMBL" id="CP021252">
    <property type="protein sequence ID" value="ART22004.1"/>
    <property type="molecule type" value="Genomic_DNA"/>
</dbReference>
<name>A0A2Z2J5A4_CORST</name>
<sequence length="114" mass="11768">MHFMVGGTHANATAIASLLRPLASCALGLDHVAADSSHHILGRASVKALKFSLRLRGLYDVVCVLIGVDAGCIRESLADSAEPVANLESVAQSGRLTGSGALGNSKHTHAIEEL</sequence>
<dbReference type="KEGG" id="cstr:CBE89_11240"/>
<dbReference type="AlphaFoldDB" id="A0A2Z2J5A4"/>